<comment type="subcellular location">
    <subcellularLocation>
        <location evidence="10 11">Cell membrane</location>
        <topology evidence="10 11">Multi-pass membrane protein</topology>
    </subcellularLocation>
    <subcellularLocation>
        <location evidence="1">Membrane</location>
        <topology evidence="1">Multi-pass membrane protein</topology>
    </subcellularLocation>
</comment>
<evidence type="ECO:0000256" key="4">
    <source>
        <dbReference type="ARBA" id="ARBA00022692"/>
    </source>
</evidence>
<keyword evidence="4 10" id="KW-0812">Transmembrane</keyword>
<dbReference type="CDD" id="cd00310">
    <property type="entry name" value="ATP-synt_Fo_a_6"/>
    <property type="match status" value="1"/>
</dbReference>
<comment type="function">
    <text evidence="10 11">Key component of the proton channel; it plays a direct role in the translocation of protons across the membrane.</text>
</comment>
<evidence type="ECO:0000256" key="3">
    <source>
        <dbReference type="ARBA" id="ARBA00022547"/>
    </source>
</evidence>
<keyword evidence="6 10" id="KW-1133">Transmembrane helix</keyword>
<dbReference type="InterPro" id="IPR000568">
    <property type="entry name" value="ATP_synth_F0_asu"/>
</dbReference>
<keyword evidence="10" id="KW-1003">Cell membrane</keyword>
<accession>A0ABS6Y9D7</accession>
<keyword evidence="14" id="KW-1185">Reference proteome</keyword>
<feature type="transmembrane region" description="Helical" evidence="10">
    <location>
        <begin position="221"/>
        <end position="242"/>
    </location>
</feature>
<evidence type="ECO:0000256" key="9">
    <source>
        <dbReference type="ARBA" id="ARBA00023310"/>
    </source>
</evidence>
<organism evidence="13 14">
    <name type="scientific">Hoylesella nanceiensis</name>
    <dbReference type="NCBI Taxonomy" id="425941"/>
    <lineage>
        <taxon>Bacteria</taxon>
        <taxon>Pseudomonadati</taxon>
        <taxon>Bacteroidota</taxon>
        <taxon>Bacteroidia</taxon>
        <taxon>Bacteroidales</taxon>
        <taxon>Prevotellaceae</taxon>
        <taxon>Hoylesella</taxon>
    </lineage>
</organism>
<dbReference type="NCBIfam" id="TIGR01131">
    <property type="entry name" value="ATP_synt_6_or_A"/>
    <property type="match status" value="1"/>
</dbReference>
<evidence type="ECO:0000256" key="7">
    <source>
        <dbReference type="ARBA" id="ARBA00023065"/>
    </source>
</evidence>
<reference evidence="13 14" key="1">
    <citation type="submission" date="2021-07" db="EMBL/GenBank/DDBJ databases">
        <title>Genomic diversity and antimicrobial resistance of Prevotella spp. isolated from chronic lung disease airways.</title>
        <authorList>
            <person name="Webb K.A."/>
            <person name="Olagoke O.S."/>
            <person name="Baird T."/>
            <person name="Neill J."/>
            <person name="Pham A."/>
            <person name="Wells T.J."/>
            <person name="Ramsay K.A."/>
            <person name="Bell S.C."/>
            <person name="Sarovich D.S."/>
            <person name="Price E.P."/>
        </authorList>
    </citation>
    <scope>NUCLEOTIDE SEQUENCE [LARGE SCALE GENOMIC DNA]</scope>
    <source>
        <strain evidence="13 14">SCHI0011.S.12</strain>
    </source>
</reference>
<feature type="transmembrane region" description="Helical" evidence="10">
    <location>
        <begin position="296"/>
        <end position="321"/>
    </location>
</feature>
<feature type="transmembrane region" description="Helical" evidence="10">
    <location>
        <begin position="192"/>
        <end position="214"/>
    </location>
</feature>
<dbReference type="Pfam" id="PF00119">
    <property type="entry name" value="ATP-synt_A"/>
    <property type="match status" value="1"/>
</dbReference>
<keyword evidence="7 10" id="KW-0406">Ion transport</keyword>
<evidence type="ECO:0000256" key="10">
    <source>
        <dbReference type="HAMAP-Rule" id="MF_01393"/>
    </source>
</evidence>
<dbReference type="InterPro" id="IPR045083">
    <property type="entry name" value="ATP_synth_F0_asu_bact/mt"/>
</dbReference>
<gene>
    <name evidence="10 13" type="primary">atpB</name>
    <name evidence="13" type="ORF">KZO38_00165</name>
</gene>
<sequence>MNKYITHLRLLCLSLFLLLSISPISASSHSKDGKLDIQEILFGHINDSYEWHITDIGGHPVVLPLPIIVKSSTGFHVFLSNQFSEKHDPKGNRQGPYGLYISGSESNKDKICEQVDGKEVRPLDISLTKSAVVLFINAIVMLLCILIPAQWCKKHKPSDPAPKGFVGLMHMFIMSVYDDVIKATLGEKADKYAPYLLTCFFFIFISNLMGIIPFPPGGGNVTGNITITFFLALCTFIVTNVTGTKEYWKEIFWPDVPTWLKVPVPLMPFIEFFSILTKPLALMIRLFANMLAGHAIALSLTCTIFIMFAINSAAGSLMTVASVAMSVFMMLLELLVCYIQALVFTMLSAVFISLSNIQHAEHEESK</sequence>
<comment type="similarity">
    <text evidence="10 11">Belongs to the ATPase A chain family.</text>
</comment>
<feature type="transmembrane region" description="Helical" evidence="10">
    <location>
        <begin position="262"/>
        <end position="284"/>
    </location>
</feature>
<keyword evidence="8 10" id="KW-0472">Membrane</keyword>
<comment type="caution">
    <text evidence="13">The sequence shown here is derived from an EMBL/GenBank/DDBJ whole genome shotgun (WGS) entry which is preliminary data.</text>
</comment>
<feature type="chain" id="PRO_5045954372" description="ATP synthase subunit a" evidence="12">
    <location>
        <begin position="27"/>
        <end position="366"/>
    </location>
</feature>
<evidence type="ECO:0000256" key="2">
    <source>
        <dbReference type="ARBA" id="ARBA00022448"/>
    </source>
</evidence>
<dbReference type="PANTHER" id="PTHR11410:SF0">
    <property type="entry name" value="ATP SYNTHASE SUBUNIT A"/>
    <property type="match status" value="1"/>
</dbReference>
<dbReference type="Proteomes" id="UP000788426">
    <property type="component" value="Unassembled WGS sequence"/>
</dbReference>
<evidence type="ECO:0000256" key="6">
    <source>
        <dbReference type="ARBA" id="ARBA00022989"/>
    </source>
</evidence>
<evidence type="ECO:0000313" key="13">
    <source>
        <dbReference type="EMBL" id="MBW4768185.1"/>
    </source>
</evidence>
<protein>
    <recommendedName>
        <fullName evidence="10 11">ATP synthase subunit a</fullName>
    </recommendedName>
    <alternativeName>
        <fullName evidence="10">ATP synthase F0 sector subunit a</fullName>
    </alternativeName>
    <alternativeName>
        <fullName evidence="10">F-ATPase subunit 6</fullName>
    </alternativeName>
</protein>
<evidence type="ECO:0000256" key="12">
    <source>
        <dbReference type="SAM" id="SignalP"/>
    </source>
</evidence>
<evidence type="ECO:0000256" key="8">
    <source>
        <dbReference type="ARBA" id="ARBA00023136"/>
    </source>
</evidence>
<evidence type="ECO:0000313" key="14">
    <source>
        <dbReference type="Proteomes" id="UP000788426"/>
    </source>
</evidence>
<evidence type="ECO:0000256" key="1">
    <source>
        <dbReference type="ARBA" id="ARBA00004141"/>
    </source>
</evidence>
<evidence type="ECO:0000256" key="11">
    <source>
        <dbReference type="RuleBase" id="RU000483"/>
    </source>
</evidence>
<keyword evidence="9 10" id="KW-0066">ATP synthesis</keyword>
<dbReference type="EMBL" id="JAHXCT010000001">
    <property type="protein sequence ID" value="MBW4768185.1"/>
    <property type="molecule type" value="Genomic_DNA"/>
</dbReference>
<feature type="transmembrane region" description="Helical" evidence="10">
    <location>
        <begin position="327"/>
        <end position="352"/>
    </location>
</feature>
<evidence type="ECO:0000256" key="5">
    <source>
        <dbReference type="ARBA" id="ARBA00022781"/>
    </source>
</evidence>
<keyword evidence="3 10" id="KW-0138">CF(0)</keyword>
<dbReference type="HAMAP" id="MF_01393">
    <property type="entry name" value="ATP_synth_a_bact"/>
    <property type="match status" value="1"/>
</dbReference>
<keyword evidence="12" id="KW-0732">Signal</keyword>
<dbReference type="RefSeq" id="WP_219478810.1">
    <property type="nucleotide sequence ID" value="NZ_CAURQY010000015.1"/>
</dbReference>
<feature type="signal peptide" evidence="12">
    <location>
        <begin position="1"/>
        <end position="26"/>
    </location>
</feature>
<keyword evidence="2 10" id="KW-0813">Transport</keyword>
<keyword evidence="5 10" id="KW-0375">Hydrogen ion transport</keyword>
<dbReference type="PANTHER" id="PTHR11410">
    <property type="entry name" value="ATP SYNTHASE SUBUNIT A"/>
    <property type="match status" value="1"/>
</dbReference>
<feature type="transmembrane region" description="Helical" evidence="10">
    <location>
        <begin position="131"/>
        <end position="149"/>
    </location>
</feature>
<proteinExistence type="inferred from homology"/>
<name>A0ABS6Y9D7_9BACT</name>